<feature type="region of interest" description="Disordered" evidence="4">
    <location>
        <begin position="1"/>
        <end position="42"/>
    </location>
</feature>
<dbReference type="GO" id="GO:0005524">
    <property type="term" value="F:ATP binding"/>
    <property type="evidence" value="ECO:0007669"/>
    <property type="project" value="UniProtKB-UniRule"/>
</dbReference>
<dbReference type="InterPro" id="IPR000719">
    <property type="entry name" value="Prot_kinase_dom"/>
</dbReference>
<keyword evidence="2 3" id="KW-0067">ATP-binding</keyword>
<evidence type="ECO:0000256" key="2">
    <source>
        <dbReference type="ARBA" id="ARBA00022840"/>
    </source>
</evidence>
<protein>
    <submittedName>
        <fullName evidence="6">Kinase-like protein</fullName>
    </submittedName>
</protein>
<evidence type="ECO:0000256" key="4">
    <source>
        <dbReference type="SAM" id="MobiDB-lite"/>
    </source>
</evidence>
<dbReference type="Pfam" id="PF00069">
    <property type="entry name" value="Pkinase"/>
    <property type="match status" value="1"/>
</dbReference>
<reference evidence="6" key="1">
    <citation type="journal article" date="2020" name="Stud. Mycol.">
        <title>101 Dothideomycetes genomes: a test case for predicting lifestyles and emergence of pathogens.</title>
        <authorList>
            <person name="Haridas S."/>
            <person name="Albert R."/>
            <person name="Binder M."/>
            <person name="Bloem J."/>
            <person name="Labutti K."/>
            <person name="Salamov A."/>
            <person name="Andreopoulos B."/>
            <person name="Baker S."/>
            <person name="Barry K."/>
            <person name="Bills G."/>
            <person name="Bluhm B."/>
            <person name="Cannon C."/>
            <person name="Castanera R."/>
            <person name="Culley D."/>
            <person name="Daum C."/>
            <person name="Ezra D."/>
            <person name="Gonzalez J."/>
            <person name="Henrissat B."/>
            <person name="Kuo A."/>
            <person name="Liang C."/>
            <person name="Lipzen A."/>
            <person name="Lutzoni F."/>
            <person name="Magnuson J."/>
            <person name="Mondo S."/>
            <person name="Nolan M."/>
            <person name="Ohm R."/>
            <person name="Pangilinan J."/>
            <person name="Park H.-J."/>
            <person name="Ramirez L."/>
            <person name="Alfaro M."/>
            <person name="Sun H."/>
            <person name="Tritt A."/>
            <person name="Yoshinaga Y."/>
            <person name="Zwiers L.-H."/>
            <person name="Turgeon B."/>
            <person name="Goodwin S."/>
            <person name="Spatafora J."/>
            <person name="Crous P."/>
            <person name="Grigoriev I."/>
        </authorList>
    </citation>
    <scope>NUCLEOTIDE SEQUENCE</scope>
    <source>
        <strain evidence="6">CBS 125425</strain>
    </source>
</reference>
<dbReference type="PANTHER" id="PTHR24345:SF93">
    <property type="entry name" value="SERINE_THREONINE-PROTEIN KINASE PLK1"/>
    <property type="match status" value="1"/>
</dbReference>
<keyword evidence="6" id="KW-0418">Kinase</keyword>
<feature type="binding site" evidence="3">
    <location>
        <position position="192"/>
    </location>
    <ligand>
        <name>ATP</name>
        <dbReference type="ChEBI" id="CHEBI:30616"/>
    </ligand>
</feature>
<dbReference type="GO" id="GO:0005737">
    <property type="term" value="C:cytoplasm"/>
    <property type="evidence" value="ECO:0007669"/>
    <property type="project" value="TreeGrafter"/>
</dbReference>
<evidence type="ECO:0000313" key="7">
    <source>
        <dbReference type="Proteomes" id="UP000799444"/>
    </source>
</evidence>
<feature type="compositionally biased region" description="Acidic residues" evidence="4">
    <location>
        <begin position="789"/>
        <end position="807"/>
    </location>
</feature>
<keyword evidence="7" id="KW-1185">Reference proteome</keyword>
<dbReference type="PROSITE" id="PS00108">
    <property type="entry name" value="PROTEIN_KINASE_ST"/>
    <property type="match status" value="1"/>
</dbReference>
<gene>
    <name evidence="6" type="ORF">EJ04DRAFT_564535</name>
</gene>
<dbReference type="InterPro" id="IPR011009">
    <property type="entry name" value="Kinase-like_dom_sf"/>
</dbReference>
<dbReference type="GO" id="GO:0000922">
    <property type="term" value="C:spindle pole"/>
    <property type="evidence" value="ECO:0007669"/>
    <property type="project" value="TreeGrafter"/>
</dbReference>
<dbReference type="Gene3D" id="1.10.510.10">
    <property type="entry name" value="Transferase(Phosphotransferase) domain 1"/>
    <property type="match status" value="1"/>
</dbReference>
<dbReference type="InterPro" id="IPR017441">
    <property type="entry name" value="Protein_kinase_ATP_BS"/>
</dbReference>
<feature type="region of interest" description="Disordered" evidence="4">
    <location>
        <begin position="787"/>
        <end position="847"/>
    </location>
</feature>
<feature type="region of interest" description="Disordered" evidence="4">
    <location>
        <begin position="731"/>
        <end position="758"/>
    </location>
</feature>
<dbReference type="SMART" id="SM00220">
    <property type="entry name" value="S_TKc"/>
    <property type="match status" value="1"/>
</dbReference>
<dbReference type="PROSITE" id="PS00107">
    <property type="entry name" value="PROTEIN_KINASE_ATP"/>
    <property type="match status" value="1"/>
</dbReference>
<keyword evidence="1 3" id="KW-0547">Nucleotide-binding</keyword>
<dbReference type="SUPFAM" id="SSF56112">
    <property type="entry name" value="Protein kinase-like (PK-like)"/>
    <property type="match status" value="1"/>
</dbReference>
<dbReference type="CDD" id="cd00180">
    <property type="entry name" value="PKc"/>
    <property type="match status" value="1"/>
</dbReference>
<proteinExistence type="predicted"/>
<dbReference type="GO" id="GO:0004674">
    <property type="term" value="F:protein serine/threonine kinase activity"/>
    <property type="evidence" value="ECO:0007669"/>
    <property type="project" value="TreeGrafter"/>
</dbReference>
<dbReference type="PROSITE" id="PS50011">
    <property type="entry name" value="PROTEIN_KINASE_DOM"/>
    <property type="match status" value="1"/>
</dbReference>
<organism evidence="6 7">
    <name type="scientific">Polyplosphaeria fusca</name>
    <dbReference type="NCBI Taxonomy" id="682080"/>
    <lineage>
        <taxon>Eukaryota</taxon>
        <taxon>Fungi</taxon>
        <taxon>Dikarya</taxon>
        <taxon>Ascomycota</taxon>
        <taxon>Pezizomycotina</taxon>
        <taxon>Dothideomycetes</taxon>
        <taxon>Pleosporomycetidae</taxon>
        <taxon>Pleosporales</taxon>
        <taxon>Tetraplosphaeriaceae</taxon>
        <taxon>Polyplosphaeria</taxon>
    </lineage>
</organism>
<accession>A0A9P4V2B6</accession>
<name>A0A9P4V2B6_9PLEO</name>
<comment type="caution">
    <text evidence="6">The sequence shown here is derived from an EMBL/GenBank/DDBJ whole genome shotgun (WGS) entry which is preliminary data.</text>
</comment>
<dbReference type="InterPro" id="IPR008271">
    <property type="entry name" value="Ser/Thr_kinase_AS"/>
</dbReference>
<dbReference type="EMBL" id="ML996152">
    <property type="protein sequence ID" value="KAF2734101.1"/>
    <property type="molecule type" value="Genomic_DNA"/>
</dbReference>
<keyword evidence="6" id="KW-0808">Transferase</keyword>
<dbReference type="PANTHER" id="PTHR24345">
    <property type="entry name" value="SERINE/THREONINE-PROTEIN KINASE PLK"/>
    <property type="match status" value="1"/>
</dbReference>
<feature type="compositionally biased region" description="Pro residues" evidence="4">
    <location>
        <begin position="23"/>
        <end position="39"/>
    </location>
</feature>
<dbReference type="GO" id="GO:0007052">
    <property type="term" value="P:mitotic spindle organization"/>
    <property type="evidence" value="ECO:0007669"/>
    <property type="project" value="TreeGrafter"/>
</dbReference>
<dbReference type="GO" id="GO:0005634">
    <property type="term" value="C:nucleus"/>
    <property type="evidence" value="ECO:0007669"/>
    <property type="project" value="TreeGrafter"/>
</dbReference>
<sequence length="847" mass="95831">MLSPANNDGAREDVTKSALPKPISKPPKPISKPPKPILKPPSESFRVREVGPYFRPLSPLSRRLLPTAVDLNPRGANLLREMLQDLGQQANFTLFAEHDVTDLWLPLPKQSLRYILRDRNAENALFNLQNQILHGRYPHYLNYFEVLSSPHHRFEDGEDFIASEKVLGEGGFAIVEQVTLPTQPKPTSCVRKRIGRSRQLKTQKQLMAAFSREISIMQQISHIHCVKFLGSYTDYENMAIFSSPVADMDLATFLDREHLDTFDLSTLRQGIGCLSSGLLYLHDSKIRHEDLKPQNVLIHGRNFLLTDFGFSLDFSEDSVSTTTGRPSAWTARYSAPETMEHEARNRATDVWGLGCILFEMISAICGRRLSELKAFWRKTGNGHPSFSLNAEALDVFSRKLYADIRSKEDPAKDAALLGLTLGMLQQDRLLRPSVQQIVDKIMDFEMLFPEHNPLIGTCCVKEPNADRAARLLQRWGHLPLQAEYYIPMCSTNFASFVVDSNFNVVDSYDPDDFFGLSYRGITTYPQEPDRLDESPVPTATALLPNLDELLKVLEYLYICEDYAKAPTPPLVVDFEQYSVKRGSPRKEVELSIEKKDSLKNMIQLSAKACSLEHMLSTWLTLPSQPTSEPYVQVSLIPICFPRCELAGQFFYLVSYKINPDEHEESENKYYRWLDGARDDILQTVITDIAHQLGKPSAANEKKSVEANVTALDANVPKEGGDIPEEAIEKDMASQALSSPDASTVDPELNEPSQYVRFDPKPTVYQPEYYYERAATWTNIFPPRKREVFPDEVEFEPEEEEEEEEEEEKEKSPRLGGPLTYTPIIPPSFSARLSQRMTSGAGAASDLT</sequence>
<evidence type="ECO:0000259" key="5">
    <source>
        <dbReference type="PROSITE" id="PS50011"/>
    </source>
</evidence>
<dbReference type="AlphaFoldDB" id="A0A9P4V2B6"/>
<evidence type="ECO:0000313" key="6">
    <source>
        <dbReference type="EMBL" id="KAF2734101.1"/>
    </source>
</evidence>
<feature type="domain" description="Protein kinase" evidence="5">
    <location>
        <begin position="161"/>
        <end position="448"/>
    </location>
</feature>
<dbReference type="OrthoDB" id="4062651at2759"/>
<evidence type="ECO:0000256" key="1">
    <source>
        <dbReference type="ARBA" id="ARBA00022741"/>
    </source>
</evidence>
<dbReference type="GO" id="GO:0000776">
    <property type="term" value="C:kinetochore"/>
    <property type="evidence" value="ECO:0007669"/>
    <property type="project" value="TreeGrafter"/>
</dbReference>
<dbReference type="Proteomes" id="UP000799444">
    <property type="component" value="Unassembled WGS sequence"/>
</dbReference>
<evidence type="ECO:0000256" key="3">
    <source>
        <dbReference type="PROSITE-ProRule" id="PRU10141"/>
    </source>
</evidence>
<dbReference type="Gene3D" id="3.30.200.20">
    <property type="entry name" value="Phosphorylase Kinase, domain 1"/>
    <property type="match status" value="1"/>
</dbReference>